<gene>
    <name evidence="9" type="ORF">SAMN05421834_1179</name>
</gene>
<dbReference type="STRING" id="56779.SAMN05421834_1179"/>
<keyword evidence="10" id="KW-1185">Reference proteome</keyword>
<dbReference type="RefSeq" id="WP_200805241.1">
    <property type="nucleotide sequence ID" value="NZ_FTNC01000017.1"/>
</dbReference>
<dbReference type="InterPro" id="IPR006710">
    <property type="entry name" value="Glyco_hydro_43"/>
</dbReference>
<feature type="active site" description="Proton acceptor" evidence="5">
    <location>
        <position position="117"/>
    </location>
</feature>
<dbReference type="GO" id="GO:0004553">
    <property type="term" value="F:hydrolase activity, hydrolyzing O-glycosyl compounds"/>
    <property type="evidence" value="ECO:0007669"/>
    <property type="project" value="InterPro"/>
</dbReference>
<evidence type="ECO:0000256" key="4">
    <source>
        <dbReference type="ARBA" id="ARBA00023295"/>
    </source>
</evidence>
<dbReference type="PANTHER" id="PTHR43817:SF1">
    <property type="entry name" value="HYDROLASE, FAMILY 43, PUTATIVE (AFU_ORTHOLOGUE AFUA_3G01660)-RELATED"/>
    <property type="match status" value="1"/>
</dbReference>
<dbReference type="InterPro" id="IPR011081">
    <property type="entry name" value="Big_4"/>
</dbReference>
<keyword evidence="2" id="KW-0732">Signal</keyword>
<reference evidence="10" key="1">
    <citation type="submission" date="2017-01" db="EMBL/GenBank/DDBJ databases">
        <authorList>
            <person name="Varghese N."/>
            <person name="Submissions S."/>
        </authorList>
    </citation>
    <scope>NUCLEOTIDE SEQUENCE [LARGE SCALE GENOMIC DNA]</scope>
    <source>
        <strain evidence="10">ATCC 700103</strain>
    </source>
</reference>
<feature type="site" description="Important for catalytic activity, responsible for pKa modulation of the active site Glu and correct orientation of both the proton donor and substrate" evidence="6">
    <location>
        <position position="232"/>
    </location>
</feature>
<dbReference type="Gene3D" id="2.115.10.20">
    <property type="entry name" value="Glycosyl hydrolase domain, family 43"/>
    <property type="match status" value="1"/>
</dbReference>
<evidence type="ECO:0000256" key="3">
    <source>
        <dbReference type="ARBA" id="ARBA00022801"/>
    </source>
</evidence>
<dbReference type="CDD" id="cd18817">
    <property type="entry name" value="GH43f_LbAraf43-like"/>
    <property type="match status" value="1"/>
</dbReference>
<dbReference type="EMBL" id="FTNC01000017">
    <property type="protein sequence ID" value="SIR23458.1"/>
    <property type="molecule type" value="Genomic_DNA"/>
</dbReference>
<evidence type="ECO:0000256" key="6">
    <source>
        <dbReference type="PIRSR" id="PIRSR606710-2"/>
    </source>
</evidence>
<comment type="similarity">
    <text evidence="1 7">Belongs to the glycosyl hydrolase 43 family.</text>
</comment>
<dbReference type="PANTHER" id="PTHR43817">
    <property type="entry name" value="GLYCOSYL HYDROLASE"/>
    <property type="match status" value="1"/>
</dbReference>
<sequence length="424" mass="49151">MQLKIKTLSQNNILIGLALLTMLLVFYSSALASDPVIMEENFKIKDLEKIKLKVKVGEKITLPSQLKVELQQGITAQFPVVWDETADLIYREKGNYQIKGKLKIQNYPDPLIEQRADPFIYKHQDGYYYFTASYPEYDRIILRRSKTIAGLKDAEEKVIWWKHQEKEMSKHIWAPELHFINGKWYIYFAASRTDAIWAIRQYVLENDSANPLQGEWKEKGKLKMNFEEFTLDATSFTHQNQRYLVWAQKKYGDSNLYIAKLKTPWQIEGKQRLIAEPIYSWERKGFNVNEGAAVIKKGNKIFITYSASATDANYSVGLLTADQDSNLLDPDSWSKYDKAIFKSSKLTEQFGPGHNSFTVDENGNDILVYHARSYKKINGDPLYDPNRHTRVQRIFWDQNNNPVFGIPGYKIEGDRGVVAEITVE</sequence>
<evidence type="ECO:0000256" key="1">
    <source>
        <dbReference type="ARBA" id="ARBA00009865"/>
    </source>
</evidence>
<keyword evidence="4 7" id="KW-0326">Glycosidase</keyword>
<evidence type="ECO:0000313" key="10">
    <source>
        <dbReference type="Proteomes" id="UP000185669"/>
    </source>
</evidence>
<protein>
    <submittedName>
        <fullName evidence="9">Beta-xylosidase, GH43 family</fullName>
    </submittedName>
</protein>
<evidence type="ECO:0000313" key="9">
    <source>
        <dbReference type="EMBL" id="SIR23458.1"/>
    </source>
</evidence>
<evidence type="ECO:0000256" key="5">
    <source>
        <dbReference type="PIRSR" id="PIRSR606710-1"/>
    </source>
</evidence>
<name>A0A1N6Z9K0_9FIRM</name>
<dbReference type="Pfam" id="PF07532">
    <property type="entry name" value="Big_4"/>
    <property type="match status" value="1"/>
</dbReference>
<evidence type="ECO:0000256" key="2">
    <source>
        <dbReference type="ARBA" id="ARBA00022729"/>
    </source>
</evidence>
<dbReference type="AlphaFoldDB" id="A0A1N6Z9K0"/>
<accession>A0A1N6Z9K0</accession>
<dbReference type="Proteomes" id="UP000185669">
    <property type="component" value="Unassembled WGS sequence"/>
</dbReference>
<evidence type="ECO:0000256" key="7">
    <source>
        <dbReference type="RuleBase" id="RU361187"/>
    </source>
</evidence>
<feature type="active site" description="Proton donor" evidence="5">
    <location>
        <position position="290"/>
    </location>
</feature>
<dbReference type="GO" id="GO:0005975">
    <property type="term" value="P:carbohydrate metabolic process"/>
    <property type="evidence" value="ECO:0007669"/>
    <property type="project" value="InterPro"/>
</dbReference>
<feature type="domain" description="Bacterial Ig-like" evidence="8">
    <location>
        <begin position="48"/>
        <end position="102"/>
    </location>
</feature>
<dbReference type="SUPFAM" id="SSF75005">
    <property type="entry name" value="Arabinanase/levansucrase/invertase"/>
    <property type="match status" value="1"/>
</dbReference>
<keyword evidence="3 7" id="KW-0378">Hydrolase</keyword>
<dbReference type="Pfam" id="PF04616">
    <property type="entry name" value="Glyco_hydro_43"/>
    <property type="match status" value="1"/>
</dbReference>
<dbReference type="InterPro" id="IPR023296">
    <property type="entry name" value="Glyco_hydro_beta-prop_sf"/>
</dbReference>
<proteinExistence type="inferred from homology"/>
<organism evidence="9 10">
    <name type="scientific">Halanaerobium kushneri</name>
    <dbReference type="NCBI Taxonomy" id="56779"/>
    <lineage>
        <taxon>Bacteria</taxon>
        <taxon>Bacillati</taxon>
        <taxon>Bacillota</taxon>
        <taxon>Clostridia</taxon>
        <taxon>Halanaerobiales</taxon>
        <taxon>Halanaerobiaceae</taxon>
        <taxon>Halanaerobium</taxon>
    </lineage>
</organism>
<evidence type="ECO:0000259" key="8">
    <source>
        <dbReference type="Pfam" id="PF07532"/>
    </source>
</evidence>